<dbReference type="PANTHER" id="PTHR34985:SF1">
    <property type="entry name" value="SLR0554 PROTEIN"/>
    <property type="match status" value="1"/>
</dbReference>
<dbReference type="EMBL" id="LUWI01000041">
    <property type="protein sequence ID" value="KZU01293.1"/>
    <property type="molecule type" value="Genomic_DNA"/>
</dbReference>
<dbReference type="Proteomes" id="UP000076989">
    <property type="component" value="Unassembled WGS sequence"/>
</dbReference>
<accession>A0AB34XY90</accession>
<evidence type="ECO:0000313" key="2">
    <source>
        <dbReference type="EMBL" id="KZU01293.1"/>
    </source>
</evidence>
<protein>
    <recommendedName>
        <fullName evidence="1">Virulence-associated protein E-like domain-containing protein</fullName>
    </recommendedName>
</protein>
<evidence type="ECO:0000313" key="3">
    <source>
        <dbReference type="Proteomes" id="UP000076989"/>
    </source>
</evidence>
<proteinExistence type="predicted"/>
<dbReference type="InterPro" id="IPR027417">
    <property type="entry name" value="P-loop_NTPase"/>
</dbReference>
<comment type="caution">
    <text evidence="2">The sequence shown here is derived from an EMBL/GenBank/DDBJ whole genome shotgun (WGS) entry which is preliminary data.</text>
</comment>
<gene>
    <name evidence="2" type="ORF">Nizo2260_3017</name>
</gene>
<sequence>MSAEEEADKLIKLQEQQKVVPLKQKLNFMKTTQGNIKANSIFNASLILEHDPVLKQLFAFNEFTHETEVTRDSRELLIEHGQLKDEYTPAIQAYMEAHYRVVFAPKLINDAVTNVSRKNVFNPVIEYFNNCFKKWDGKKRVADFLPTYLGADHSEVTTLQTMLFFVGAVAKTFKPETKFDFVLDLVGGQGTGKTTLLKNMANGWYTDQFTSFENKDDFGNMMRALIVNDDEMTATAHSSFEILKKFASLEKLEFRPAYRRNYVREYKNFVLARTTNELTYLKDKTGERRFLPIMVNPDQQEKSPVDELPQETIDQLWGEFVSYYRDGFSFKLTNEQALMLARNRENFMYIDEEEAQIEEALDQIKGDFVASAEIAFKMGVPDLVKNRKLSNKIKYVMDNKKEWKAVRKLINGIQKRGYKRVH</sequence>
<dbReference type="Pfam" id="PF05272">
    <property type="entry name" value="VapE-like_dom"/>
    <property type="match status" value="1"/>
</dbReference>
<feature type="domain" description="Virulence-associated protein E-like" evidence="1">
    <location>
        <begin position="131"/>
        <end position="348"/>
    </location>
</feature>
<dbReference type="InterPro" id="IPR007936">
    <property type="entry name" value="VapE-like_dom"/>
</dbReference>
<dbReference type="SUPFAM" id="SSF52540">
    <property type="entry name" value="P-loop containing nucleoside triphosphate hydrolases"/>
    <property type="match status" value="1"/>
</dbReference>
<evidence type="ECO:0000259" key="1">
    <source>
        <dbReference type="Pfam" id="PF05272"/>
    </source>
</evidence>
<reference evidence="2 3" key="1">
    <citation type="submission" date="2016-03" db="EMBL/GenBank/DDBJ databases">
        <title>Comparative genomics of 54 Lactobacillus plantarum strains reveals genomic uncoupling from niche constraints.</title>
        <authorList>
            <person name="Martino M.E."/>
        </authorList>
    </citation>
    <scope>NUCLEOTIDE SEQUENCE [LARGE SCALE GENOMIC DNA]</scope>
    <source>
        <strain evidence="2 3">Nizo2260</strain>
    </source>
</reference>
<dbReference type="AlphaFoldDB" id="A0AB34XY90"/>
<name>A0AB34XY90_LACPN</name>
<dbReference type="RefSeq" id="WP_060811388.1">
    <property type="nucleotide sequence ID" value="NZ_CAXLJY010000010.1"/>
</dbReference>
<dbReference type="PANTHER" id="PTHR34985">
    <property type="entry name" value="SLR0554 PROTEIN"/>
    <property type="match status" value="1"/>
</dbReference>
<organism evidence="2 3">
    <name type="scientific">Lactiplantibacillus plantarum</name>
    <name type="common">Lactobacillus plantarum</name>
    <dbReference type="NCBI Taxonomy" id="1590"/>
    <lineage>
        <taxon>Bacteria</taxon>
        <taxon>Bacillati</taxon>
        <taxon>Bacillota</taxon>
        <taxon>Bacilli</taxon>
        <taxon>Lactobacillales</taxon>
        <taxon>Lactobacillaceae</taxon>
        <taxon>Lactiplantibacillus</taxon>
    </lineage>
</organism>